<dbReference type="AlphaFoldDB" id="M1PBQ7"/>
<gene>
    <name evidence="2" type="ordered locus">UWK_02526</name>
</gene>
<dbReference type="eggNOG" id="ENOG50337S1">
    <property type="taxonomic scope" value="Bacteria"/>
</dbReference>
<proteinExistence type="predicted"/>
<evidence type="ECO:0000259" key="1">
    <source>
        <dbReference type="Pfam" id="PF00882"/>
    </source>
</evidence>
<organism evidence="2 3">
    <name type="scientific">Desulfocapsa sulfexigens (strain DSM 10523 / SB164P1)</name>
    <dbReference type="NCBI Taxonomy" id="1167006"/>
    <lineage>
        <taxon>Bacteria</taxon>
        <taxon>Pseudomonadati</taxon>
        <taxon>Thermodesulfobacteriota</taxon>
        <taxon>Desulfobulbia</taxon>
        <taxon>Desulfobulbales</taxon>
        <taxon>Desulfocapsaceae</taxon>
        <taxon>Desulfocapsa</taxon>
    </lineage>
</organism>
<dbReference type="STRING" id="1167006.UWK_02526"/>
<sequence length="312" mass="36270">MPKEVTHWLIADEVCKHRTINIRPEYRNVVLLGAVFHDVLYYYIKRDKEILARLPDKFHGSNKEDSFYFVEGLINLYNQADKPDKAVVRAFTIGFASHIFVDINFHPFVYYMTGNSYDTDPVKRKIAVQKHREIECVIDCCLEKDANSHKAYDISAMYKDARQYLEVIFSNGIEYKKYGVRLIIDDILRSYKNFNYARKLFINGFLVNIMALSEPLLPKSLQAIKQLSYHQHKYYTPSDVTGELTYFDTVTNEPHITTLQAMKERAVYDTLEFCHLLPAFFDGTTSLPVGPSLETGQVRSSVYEMKYFHTGS</sequence>
<dbReference type="Pfam" id="PF00882">
    <property type="entry name" value="Zn_dep_PLPC"/>
    <property type="match status" value="1"/>
</dbReference>
<dbReference type="KEGG" id="dsf:UWK_02526"/>
<dbReference type="Proteomes" id="UP000011721">
    <property type="component" value="Chromosome"/>
</dbReference>
<dbReference type="RefSeq" id="WP_015404748.1">
    <property type="nucleotide sequence ID" value="NC_020304.1"/>
</dbReference>
<feature type="domain" description="Phospholipase C/D" evidence="1">
    <location>
        <begin position="6"/>
        <end position="147"/>
    </location>
</feature>
<keyword evidence="3" id="KW-1185">Reference proteome</keyword>
<name>M1PBQ7_DESSD</name>
<protein>
    <recommendedName>
        <fullName evidence="1">Phospholipase C/D domain-containing protein</fullName>
    </recommendedName>
</protein>
<accession>M1PBQ7</accession>
<reference evidence="3" key="1">
    <citation type="journal article" date="2013" name="Stand. Genomic Sci.">
        <title>Complete genome sequence of Desulfocapsa sulfexigens, a marine deltaproteobacterium specialized in disproportionating inorganic sulfur compounds.</title>
        <authorList>
            <person name="Finster K.W."/>
            <person name="Kjeldsen K.U."/>
            <person name="Kube M."/>
            <person name="Reinhardt R."/>
            <person name="Mussmann M."/>
            <person name="Amann R."/>
            <person name="Schreiber L."/>
        </authorList>
    </citation>
    <scope>NUCLEOTIDE SEQUENCE [LARGE SCALE GENOMIC DNA]</scope>
    <source>
        <strain evidence="3">DSM 10523 / SB164P1</strain>
    </source>
</reference>
<dbReference type="InterPro" id="IPR029002">
    <property type="entry name" value="PLPC/GPLD1"/>
</dbReference>
<dbReference type="EMBL" id="CP003985">
    <property type="protein sequence ID" value="AGF79062.1"/>
    <property type="molecule type" value="Genomic_DNA"/>
</dbReference>
<dbReference type="HOGENOM" id="CLU_849738_0_0_7"/>
<dbReference type="OrthoDB" id="9810528at2"/>
<evidence type="ECO:0000313" key="3">
    <source>
        <dbReference type="Proteomes" id="UP000011721"/>
    </source>
</evidence>
<evidence type="ECO:0000313" key="2">
    <source>
        <dbReference type="EMBL" id="AGF79062.1"/>
    </source>
</evidence>